<reference evidence="2" key="1">
    <citation type="journal article" date="2022" name="Mol. Ecol. Resour.">
        <title>The genomes of chicory, endive, great burdock and yacon provide insights into Asteraceae palaeo-polyploidization history and plant inulin production.</title>
        <authorList>
            <person name="Fan W."/>
            <person name="Wang S."/>
            <person name="Wang H."/>
            <person name="Wang A."/>
            <person name="Jiang F."/>
            <person name="Liu H."/>
            <person name="Zhao H."/>
            <person name="Xu D."/>
            <person name="Zhang Y."/>
        </authorList>
    </citation>
    <scope>NUCLEOTIDE SEQUENCE [LARGE SCALE GENOMIC DNA]</scope>
    <source>
        <strain evidence="2">cv. Punajuju</strain>
    </source>
</reference>
<comment type="caution">
    <text evidence="1">The sequence shown here is derived from an EMBL/GenBank/DDBJ whole genome shotgun (WGS) entry which is preliminary data.</text>
</comment>
<accession>A0ACB9F7R5</accession>
<protein>
    <submittedName>
        <fullName evidence="1">Uncharacterized protein</fullName>
    </submittedName>
</protein>
<dbReference type="Proteomes" id="UP001055811">
    <property type="component" value="Linkage Group LG03"/>
</dbReference>
<organism evidence="1 2">
    <name type="scientific">Cichorium intybus</name>
    <name type="common">Chicory</name>
    <dbReference type="NCBI Taxonomy" id="13427"/>
    <lineage>
        <taxon>Eukaryota</taxon>
        <taxon>Viridiplantae</taxon>
        <taxon>Streptophyta</taxon>
        <taxon>Embryophyta</taxon>
        <taxon>Tracheophyta</taxon>
        <taxon>Spermatophyta</taxon>
        <taxon>Magnoliopsida</taxon>
        <taxon>eudicotyledons</taxon>
        <taxon>Gunneridae</taxon>
        <taxon>Pentapetalae</taxon>
        <taxon>asterids</taxon>
        <taxon>campanulids</taxon>
        <taxon>Asterales</taxon>
        <taxon>Asteraceae</taxon>
        <taxon>Cichorioideae</taxon>
        <taxon>Cichorieae</taxon>
        <taxon>Cichoriinae</taxon>
        <taxon>Cichorium</taxon>
    </lineage>
</organism>
<reference evidence="1 2" key="2">
    <citation type="journal article" date="2022" name="Mol. Ecol. Resour.">
        <title>The genomes of chicory, endive, great burdock and yacon provide insights into Asteraceae paleo-polyploidization history and plant inulin production.</title>
        <authorList>
            <person name="Fan W."/>
            <person name="Wang S."/>
            <person name="Wang H."/>
            <person name="Wang A."/>
            <person name="Jiang F."/>
            <person name="Liu H."/>
            <person name="Zhao H."/>
            <person name="Xu D."/>
            <person name="Zhang Y."/>
        </authorList>
    </citation>
    <scope>NUCLEOTIDE SEQUENCE [LARGE SCALE GENOMIC DNA]</scope>
    <source>
        <strain evidence="2">cv. Punajuju</strain>
        <tissue evidence="1">Leaves</tissue>
    </source>
</reference>
<dbReference type="EMBL" id="CM042011">
    <property type="protein sequence ID" value="KAI3767162.1"/>
    <property type="molecule type" value="Genomic_DNA"/>
</dbReference>
<name>A0ACB9F7R5_CICIN</name>
<keyword evidence="2" id="KW-1185">Reference proteome</keyword>
<evidence type="ECO:0000313" key="1">
    <source>
        <dbReference type="EMBL" id="KAI3767162.1"/>
    </source>
</evidence>
<evidence type="ECO:0000313" key="2">
    <source>
        <dbReference type="Proteomes" id="UP001055811"/>
    </source>
</evidence>
<sequence>MKIQAVLFALDYSSLFCFFLPQSNKVLRIFSLGLEGVSLCERSGWITHSCNDGTEAMPYLNSTLWPTMNNKLITTHLFQVEVEVSVLTEEEDSE</sequence>
<proteinExistence type="predicted"/>
<gene>
    <name evidence="1" type="ORF">L2E82_17249</name>
</gene>